<dbReference type="Proteomes" id="UP001596516">
    <property type="component" value="Unassembled WGS sequence"/>
</dbReference>
<sequence>MKGLFRTLVIVAAAWSASSLGYFWLLPVLGVTDGYNQAPVAFAAYYGAWGAAVFAILRRRLFAQVNSTVARAHLLPAAALAAAFALFASVGLPNLPGMRPLGEQGPSEVHFATPAYFLPKSMEILFQQILAAAIVLELRAHDLSLRAITLLVSLMFGGFHLTLVYVYGEASFAYRFTVAALLFGATIPYLMLRVPRGFLLSFGVHWCFYAWLALLNTPP</sequence>
<gene>
    <name evidence="2" type="ORF">ACFQXB_14440</name>
</gene>
<feature type="transmembrane region" description="Helical" evidence="1">
    <location>
        <begin position="69"/>
        <end position="92"/>
    </location>
</feature>
<comment type="caution">
    <text evidence="2">The sequence shown here is derived from an EMBL/GenBank/DDBJ whole genome shotgun (WGS) entry which is preliminary data.</text>
</comment>
<feature type="transmembrane region" description="Helical" evidence="1">
    <location>
        <begin position="38"/>
        <end position="57"/>
    </location>
</feature>
<keyword evidence="3" id="KW-1185">Reference proteome</keyword>
<dbReference type="EMBL" id="JBHTFQ010000008">
    <property type="protein sequence ID" value="MFC7705395.1"/>
    <property type="molecule type" value="Genomic_DNA"/>
</dbReference>
<protein>
    <recommendedName>
        <fullName evidence="4">CPBP family intramembrane metalloprotease</fullName>
    </recommendedName>
</protein>
<evidence type="ECO:0000313" key="3">
    <source>
        <dbReference type="Proteomes" id="UP001596516"/>
    </source>
</evidence>
<reference evidence="3" key="1">
    <citation type="journal article" date="2019" name="Int. J. Syst. Evol. Microbiol.">
        <title>The Global Catalogue of Microorganisms (GCM) 10K type strain sequencing project: providing services to taxonomists for standard genome sequencing and annotation.</title>
        <authorList>
            <consortium name="The Broad Institute Genomics Platform"/>
            <consortium name="The Broad Institute Genome Sequencing Center for Infectious Disease"/>
            <person name="Wu L."/>
            <person name="Ma J."/>
        </authorList>
    </citation>
    <scope>NUCLEOTIDE SEQUENCE [LARGE SCALE GENOMIC DNA]</scope>
    <source>
        <strain evidence="3">CGMCC 1.12750</strain>
    </source>
</reference>
<evidence type="ECO:0008006" key="4">
    <source>
        <dbReference type="Google" id="ProtNLM"/>
    </source>
</evidence>
<keyword evidence="1" id="KW-0812">Transmembrane</keyword>
<feature type="transmembrane region" description="Helical" evidence="1">
    <location>
        <begin position="198"/>
        <end position="215"/>
    </location>
</feature>
<keyword evidence="1" id="KW-0472">Membrane</keyword>
<evidence type="ECO:0000256" key="1">
    <source>
        <dbReference type="SAM" id="Phobius"/>
    </source>
</evidence>
<keyword evidence="1" id="KW-1133">Transmembrane helix</keyword>
<feature type="transmembrane region" description="Helical" evidence="1">
    <location>
        <begin position="7"/>
        <end position="26"/>
    </location>
</feature>
<proteinExistence type="predicted"/>
<feature type="transmembrane region" description="Helical" evidence="1">
    <location>
        <begin position="147"/>
        <end position="166"/>
    </location>
</feature>
<feature type="transmembrane region" description="Helical" evidence="1">
    <location>
        <begin position="172"/>
        <end position="191"/>
    </location>
</feature>
<accession>A0ABW2UMT4</accession>
<name>A0ABW2UMT4_9RHOB</name>
<organism evidence="2 3">
    <name type="scientific">Plastorhodobacter daqingensis</name>
    <dbReference type="NCBI Taxonomy" id="1387281"/>
    <lineage>
        <taxon>Bacteria</taxon>
        <taxon>Pseudomonadati</taxon>
        <taxon>Pseudomonadota</taxon>
        <taxon>Alphaproteobacteria</taxon>
        <taxon>Rhodobacterales</taxon>
        <taxon>Paracoccaceae</taxon>
        <taxon>Plastorhodobacter</taxon>
    </lineage>
</organism>
<dbReference type="RefSeq" id="WP_377405262.1">
    <property type="nucleotide sequence ID" value="NZ_JBHTFQ010000008.1"/>
</dbReference>
<evidence type="ECO:0000313" key="2">
    <source>
        <dbReference type="EMBL" id="MFC7705395.1"/>
    </source>
</evidence>